<sequence length="256" mass="28806">MECPKCNAEGFERNEYCQECGYDLLDDSTNEPESDFFEEMMSFYKSAFLSPWKSIGRPIHMSTVIIAVGLLLSTLSLISVLRLMTAFDGSPPPGSTPLMPLVITFIVFLIILAVVFLIYYGLTYLMNVIVIKDREHWKQVFSDFSLLAVILNTLYILFALSVEILPSAIGLLSILIGFVLSISVPVFVVSKYAMNNNSRINIVLPIIIYYGIVLTVNLAFFGHFLTPCSIIYFIASYFFEGGQRVCICHYSTFAPR</sequence>
<keyword evidence="1" id="KW-1133">Transmembrane helix</keyword>
<gene>
    <name evidence="2" type="ORF">SAMN05216216_12525</name>
</gene>
<organism evidence="2 3">
    <name type="scientific">Lacicoccus qingdaonensis</name>
    <dbReference type="NCBI Taxonomy" id="576118"/>
    <lineage>
        <taxon>Bacteria</taxon>
        <taxon>Bacillati</taxon>
        <taxon>Bacillota</taxon>
        <taxon>Bacilli</taxon>
        <taxon>Bacillales</taxon>
        <taxon>Salinicoccaceae</taxon>
        <taxon>Lacicoccus</taxon>
    </lineage>
</organism>
<dbReference type="EMBL" id="FNFY01000025">
    <property type="protein sequence ID" value="SDL14621.1"/>
    <property type="molecule type" value="Genomic_DNA"/>
</dbReference>
<dbReference type="Proteomes" id="UP000199008">
    <property type="component" value="Unassembled WGS sequence"/>
</dbReference>
<reference evidence="3" key="1">
    <citation type="submission" date="2016-10" db="EMBL/GenBank/DDBJ databases">
        <authorList>
            <person name="Varghese N."/>
            <person name="Submissions S."/>
        </authorList>
    </citation>
    <scope>NUCLEOTIDE SEQUENCE [LARGE SCALE GENOMIC DNA]</scope>
    <source>
        <strain evidence="3">CGMCC 1.8895</strain>
    </source>
</reference>
<evidence type="ECO:0000256" key="1">
    <source>
        <dbReference type="SAM" id="Phobius"/>
    </source>
</evidence>
<dbReference type="AlphaFoldDB" id="A0A1G9HNR7"/>
<keyword evidence="3" id="KW-1185">Reference proteome</keyword>
<dbReference type="RefSeq" id="WP_092987542.1">
    <property type="nucleotide sequence ID" value="NZ_FNFY01000025.1"/>
</dbReference>
<proteinExistence type="predicted"/>
<feature type="transmembrane region" description="Helical" evidence="1">
    <location>
        <begin position="168"/>
        <end position="190"/>
    </location>
</feature>
<protein>
    <submittedName>
        <fullName evidence="2">Uncharacterized protein</fullName>
    </submittedName>
</protein>
<evidence type="ECO:0000313" key="2">
    <source>
        <dbReference type="EMBL" id="SDL14621.1"/>
    </source>
</evidence>
<keyword evidence="1" id="KW-0812">Transmembrane</keyword>
<dbReference type="OrthoDB" id="2448863at2"/>
<feature type="transmembrane region" description="Helical" evidence="1">
    <location>
        <begin position="143"/>
        <end position="162"/>
    </location>
</feature>
<dbReference type="STRING" id="576118.SAMN05216216_12525"/>
<accession>A0A1G9HNR7</accession>
<feature type="transmembrane region" description="Helical" evidence="1">
    <location>
        <begin position="59"/>
        <end position="81"/>
    </location>
</feature>
<name>A0A1G9HNR7_9BACL</name>
<evidence type="ECO:0000313" key="3">
    <source>
        <dbReference type="Proteomes" id="UP000199008"/>
    </source>
</evidence>
<feature type="transmembrane region" description="Helical" evidence="1">
    <location>
        <begin position="202"/>
        <end position="225"/>
    </location>
</feature>
<feature type="transmembrane region" description="Helical" evidence="1">
    <location>
        <begin position="101"/>
        <end position="122"/>
    </location>
</feature>
<keyword evidence="1" id="KW-0472">Membrane</keyword>